<dbReference type="Pfam" id="PF00149">
    <property type="entry name" value="Metallophos"/>
    <property type="match status" value="1"/>
</dbReference>
<evidence type="ECO:0000313" key="7">
    <source>
        <dbReference type="Proteomes" id="UP000654075"/>
    </source>
</evidence>
<evidence type="ECO:0000256" key="1">
    <source>
        <dbReference type="ARBA" id="ARBA00022729"/>
    </source>
</evidence>
<evidence type="ECO:0000256" key="2">
    <source>
        <dbReference type="ARBA" id="ARBA00022801"/>
    </source>
</evidence>
<dbReference type="OrthoDB" id="10264258at2759"/>
<protein>
    <recommendedName>
        <fullName evidence="3">Calcineurin-like phosphoesterase domain-containing protein</fullName>
    </recommendedName>
</protein>
<feature type="domain" description="Calcineurin-like phosphoesterase" evidence="3">
    <location>
        <begin position="25"/>
        <end position="258"/>
    </location>
</feature>
<evidence type="ECO:0000313" key="6">
    <source>
        <dbReference type="Proteomes" id="UP000626109"/>
    </source>
</evidence>
<sequence length="369" mass="40291">MAKLRSLAALALATSSFETDAGLSFLTIGDWGGAALEYPDHPYAQNVKDVSAQMGKTATEKDAKFVVNTGDNFYWYGIQNTSDFQVATDWLEPFKATSLQVPWYSILGNHEYGYNVDAQLELSKEHPTWVMDARYYSRRVQLDSSNYASFVFLDTSPCISEYRASAAEGWDPCSPKYPTCSLSGAGDDFEGACGFNANINSQDCSKQLAWLKDTLSKIPKDDWVIIVGHHPGDEPDVEDLTGAIQEHGFDLYLNGHAHLLSYYHVDGKGAYVTSGAGSLVQSADQLGGTPGKGRTYNKVNDLEVELMADPALFASGHSYSADFTVKKTGFTSHTFSDDYSSLTTDFLDVTGSVLYSFTVKKGSAVEVTI</sequence>
<proteinExistence type="predicted"/>
<name>A0A813HR96_POLGL</name>
<keyword evidence="7" id="KW-1185">Reference proteome</keyword>
<dbReference type="GO" id="GO:0016787">
    <property type="term" value="F:hydrolase activity"/>
    <property type="evidence" value="ECO:0007669"/>
    <property type="project" value="UniProtKB-KW"/>
</dbReference>
<dbReference type="SUPFAM" id="SSF56300">
    <property type="entry name" value="Metallo-dependent phosphatases"/>
    <property type="match status" value="1"/>
</dbReference>
<organism evidence="5 6">
    <name type="scientific">Polarella glacialis</name>
    <name type="common">Dinoflagellate</name>
    <dbReference type="NCBI Taxonomy" id="89957"/>
    <lineage>
        <taxon>Eukaryota</taxon>
        <taxon>Sar</taxon>
        <taxon>Alveolata</taxon>
        <taxon>Dinophyceae</taxon>
        <taxon>Suessiales</taxon>
        <taxon>Suessiaceae</taxon>
        <taxon>Polarella</taxon>
    </lineage>
</organism>
<evidence type="ECO:0000313" key="4">
    <source>
        <dbReference type="EMBL" id="CAE8608549.1"/>
    </source>
</evidence>
<keyword evidence="2" id="KW-0378">Hydrolase</keyword>
<gene>
    <name evidence="4" type="ORF">PGLA1383_LOCUS26406</name>
    <name evidence="5" type="ORF">PGLA2088_LOCUS2279</name>
</gene>
<evidence type="ECO:0000259" key="3">
    <source>
        <dbReference type="Pfam" id="PF00149"/>
    </source>
</evidence>
<dbReference type="PANTHER" id="PTHR10161">
    <property type="entry name" value="TARTRATE-RESISTANT ACID PHOSPHATASE TYPE 5"/>
    <property type="match status" value="1"/>
</dbReference>
<accession>A0A813HR96</accession>
<dbReference type="OMA" id="MSVHISQ"/>
<dbReference type="InterPro" id="IPR004843">
    <property type="entry name" value="Calcineurin-like_PHP"/>
</dbReference>
<dbReference type="InterPro" id="IPR051558">
    <property type="entry name" value="Metallophosphoesterase_PAP"/>
</dbReference>
<dbReference type="EMBL" id="CAJNNV010023165">
    <property type="protein sequence ID" value="CAE8608549.1"/>
    <property type="molecule type" value="Genomic_DNA"/>
</dbReference>
<keyword evidence="1" id="KW-0732">Signal</keyword>
<dbReference type="AlphaFoldDB" id="A0A813HR96"/>
<dbReference type="InterPro" id="IPR029052">
    <property type="entry name" value="Metallo-depent_PP-like"/>
</dbReference>
<dbReference type="PANTHER" id="PTHR10161:SF14">
    <property type="entry name" value="TARTRATE-RESISTANT ACID PHOSPHATASE TYPE 5"/>
    <property type="match status" value="1"/>
</dbReference>
<dbReference type="Proteomes" id="UP000626109">
    <property type="component" value="Unassembled WGS sequence"/>
</dbReference>
<reference evidence="5" key="1">
    <citation type="submission" date="2021-02" db="EMBL/GenBank/DDBJ databases">
        <authorList>
            <person name="Dougan E. K."/>
            <person name="Rhodes N."/>
            <person name="Thang M."/>
            <person name="Chan C."/>
        </authorList>
    </citation>
    <scope>NUCLEOTIDE SEQUENCE</scope>
</reference>
<dbReference type="Proteomes" id="UP000654075">
    <property type="component" value="Unassembled WGS sequence"/>
</dbReference>
<evidence type="ECO:0000313" key="5">
    <source>
        <dbReference type="EMBL" id="CAE8641280.1"/>
    </source>
</evidence>
<comment type="caution">
    <text evidence="5">The sequence shown here is derived from an EMBL/GenBank/DDBJ whole genome shotgun (WGS) entry which is preliminary data.</text>
</comment>
<dbReference type="EMBL" id="CAJNNW010001822">
    <property type="protein sequence ID" value="CAE8641280.1"/>
    <property type="molecule type" value="Genomic_DNA"/>
</dbReference>
<dbReference type="Gene3D" id="3.60.21.10">
    <property type="match status" value="1"/>
</dbReference>